<dbReference type="GO" id="GO:0012505">
    <property type="term" value="C:endomembrane system"/>
    <property type="evidence" value="ECO:0007669"/>
    <property type="project" value="UniProtKB-SubCell"/>
</dbReference>
<keyword evidence="13" id="KW-1185">Reference proteome</keyword>
<evidence type="ECO:0000256" key="1">
    <source>
        <dbReference type="ARBA" id="ARBA00004127"/>
    </source>
</evidence>
<dbReference type="HOGENOM" id="CLU_697581_0_0_2"/>
<keyword evidence="4 7" id="KW-0812">Transmembrane</keyword>
<dbReference type="EMBL" id="HF571520">
    <property type="protein sequence ID" value="CCQ34026.1"/>
    <property type="molecule type" value="Genomic_DNA"/>
</dbReference>
<evidence type="ECO:0000313" key="12">
    <source>
        <dbReference type="Proteomes" id="UP000003861"/>
    </source>
</evidence>
<feature type="transmembrane region" description="Helical" evidence="7">
    <location>
        <begin position="207"/>
        <end position="229"/>
    </location>
</feature>
<evidence type="ECO:0000256" key="3">
    <source>
        <dbReference type="ARBA" id="ARBA00022448"/>
    </source>
</evidence>
<feature type="transmembrane region" description="Helical" evidence="7">
    <location>
        <begin position="44"/>
        <end position="64"/>
    </location>
</feature>
<feature type="transmembrane region" description="Helical" evidence="7">
    <location>
        <begin position="138"/>
        <end position="157"/>
    </location>
</feature>
<dbReference type="Pfam" id="PF07690">
    <property type="entry name" value="MFS_1"/>
    <property type="match status" value="1"/>
</dbReference>
<dbReference type="Proteomes" id="UP000003861">
    <property type="component" value="Unassembled WGS sequence"/>
</dbReference>
<proteinExistence type="inferred from homology"/>
<evidence type="ECO:0000256" key="2">
    <source>
        <dbReference type="ARBA" id="ARBA00008335"/>
    </source>
</evidence>
<evidence type="ECO:0000259" key="8">
    <source>
        <dbReference type="PROSITE" id="PS50850"/>
    </source>
</evidence>
<dbReference type="eggNOG" id="arCOG00134">
    <property type="taxonomic scope" value="Archaea"/>
</dbReference>
<dbReference type="EMBL" id="AFNT02000019">
    <property type="protein sequence ID" value="ERJ06196.1"/>
    <property type="molecule type" value="Genomic_DNA"/>
</dbReference>
<reference evidence="9 13" key="3">
    <citation type="journal article" date="2014" name="Environ. Microbiol.">
        <title>Halorhabdus tiamatea: proteogenomics and glycosidase activity measurements identify the first cultivated euryarchaeon from a deep-sea anoxic brine lake as potential polysaccharide degrader.</title>
        <authorList>
            <person name="Werner J."/>
            <person name="Ferrer M."/>
            <person name="Michel G."/>
            <person name="Mann A.J."/>
            <person name="Huang S."/>
            <person name="Juarez S."/>
            <person name="Ciordia S."/>
            <person name="Albar J.P."/>
            <person name="Alcaide M."/>
            <person name="La Cono V."/>
            <person name="Yakimov M.M."/>
            <person name="Antunes A."/>
            <person name="Taborda M."/>
            <person name="Da Costa M.S."/>
            <person name="Amann R.I."/>
            <person name="Gloeckner F.O."/>
            <person name="Golyshina O.V."/>
            <person name="Golyshin P.N."/>
            <person name="Teeling H."/>
        </authorList>
    </citation>
    <scope>NUCLEOTIDE SEQUENCE [LARGE SCALE GENOMIC DNA]</scope>
    <source>
        <strain evidence="13">SARL4B</strain>
        <strain evidence="9">Type strain: SARL4B</strain>
    </source>
</reference>
<feature type="transmembrane region" description="Helical" evidence="7">
    <location>
        <begin position="241"/>
        <end position="260"/>
    </location>
</feature>
<evidence type="ECO:0000256" key="5">
    <source>
        <dbReference type="ARBA" id="ARBA00022989"/>
    </source>
</evidence>
<keyword evidence="6 7" id="KW-0472">Membrane</keyword>
<dbReference type="KEGG" id="hti:HTIA_1907"/>
<dbReference type="RefSeq" id="WP_008526456.1">
    <property type="nucleotide sequence ID" value="NC_021921.1"/>
</dbReference>
<evidence type="ECO:0000313" key="13">
    <source>
        <dbReference type="Proteomes" id="UP000015381"/>
    </source>
</evidence>
<dbReference type="Gene3D" id="1.20.1250.20">
    <property type="entry name" value="MFS general substrate transporter like domains"/>
    <property type="match status" value="1"/>
</dbReference>
<dbReference type="SUPFAM" id="SSF103473">
    <property type="entry name" value="MFS general substrate transporter"/>
    <property type="match status" value="1"/>
</dbReference>
<keyword evidence="5 7" id="KW-1133">Transmembrane helix</keyword>
<dbReference type="PROSITE" id="PS50850">
    <property type="entry name" value="MFS"/>
    <property type="match status" value="1"/>
</dbReference>
<feature type="transmembrane region" description="Helical" evidence="7">
    <location>
        <begin position="331"/>
        <end position="351"/>
    </location>
</feature>
<sequence>MSDEDVRRDWIVVLFAFVAIDGALIQARGALVPVFGDVFTVGESYLGLVTPVGTVGFVLAMVVFGTASGRIDIKRFLAISVAATIASVLVLGLSPTYLLLLAFIGIRSFSTGIFRSLDRSVLSHLYPNSRARVLSLHTMVWAVGATLGPLLVTAVMWEFPWRVTYLVLAIALVPVLVALWRLDRPESLDDEQSLALDDVKILLREPAIYGMAIALVFVGSMESVFFNWLPYYAEGLFSENIANLTLSIYLAAYVPGRLTFSYLAERYRFTDLLVGVGVVLVVTMYAALVLASGTGLLALVFVIGFFISGLFPTLISMGIESRPSVTGPVNVVANVAAQTGFFIAPATVGVVADATTIETAMLLQVGLAVALVVVVVGLKLGPLAGQEPGSA</sequence>
<feature type="transmembrane region" description="Helical" evidence="7">
    <location>
        <begin position="163"/>
        <end position="182"/>
    </location>
</feature>
<name>F7PKP0_9EURY</name>
<dbReference type="Proteomes" id="UP000015381">
    <property type="component" value="Chromosome I"/>
</dbReference>
<feature type="transmembrane region" description="Helical" evidence="7">
    <location>
        <begin position="272"/>
        <end position="290"/>
    </location>
</feature>
<evidence type="ECO:0000313" key="10">
    <source>
        <dbReference type="EMBL" id="ERJ04554.1"/>
    </source>
</evidence>
<gene>
    <name evidence="11" type="ORF">HLRTI_001825</name>
    <name evidence="10" type="ORF">HLRTI_003489</name>
    <name evidence="9" type="ORF">HTIA_1907</name>
</gene>
<dbReference type="GO" id="GO:0022857">
    <property type="term" value="F:transmembrane transporter activity"/>
    <property type="evidence" value="ECO:0007669"/>
    <property type="project" value="InterPro"/>
</dbReference>
<reference evidence="10 12" key="2">
    <citation type="journal article" date="2013" name="PLoS ONE">
        <title>INDIGO - INtegrated Data Warehouse of MIcrobial GenOmes with Examples from the Red Sea Extremophiles.</title>
        <authorList>
            <person name="Alam I."/>
            <person name="Antunes A."/>
            <person name="Kamau A.A."/>
            <person name="Ba Alawi W."/>
            <person name="Kalkatawi M."/>
            <person name="Stingl U."/>
            <person name="Bajic V.B."/>
        </authorList>
    </citation>
    <scope>NUCLEOTIDE SEQUENCE [LARGE SCALE GENOMIC DNA]</scope>
    <source>
        <strain evidence="10 12">SARL4B</strain>
    </source>
</reference>
<feature type="transmembrane region" description="Helical" evidence="7">
    <location>
        <begin position="76"/>
        <end position="93"/>
    </location>
</feature>
<dbReference type="InterPro" id="IPR036259">
    <property type="entry name" value="MFS_trans_sf"/>
</dbReference>
<feature type="transmembrane region" description="Helical" evidence="7">
    <location>
        <begin position="357"/>
        <end position="378"/>
    </location>
</feature>
<organism evidence="10 12">
    <name type="scientific">Halorhabdus tiamatea SARL4B</name>
    <dbReference type="NCBI Taxonomy" id="1033806"/>
    <lineage>
        <taxon>Archaea</taxon>
        <taxon>Methanobacteriati</taxon>
        <taxon>Methanobacteriota</taxon>
        <taxon>Stenosarchaea group</taxon>
        <taxon>Halobacteria</taxon>
        <taxon>Halobacteriales</taxon>
        <taxon>Haloarculaceae</taxon>
        <taxon>Halorhabdus</taxon>
    </lineage>
</organism>
<dbReference type="AlphaFoldDB" id="F7PKP0"/>
<dbReference type="InterPro" id="IPR051788">
    <property type="entry name" value="MFS_Transporter"/>
</dbReference>
<dbReference type="PANTHER" id="PTHR23514">
    <property type="entry name" value="BYPASS OF STOP CODON PROTEIN 6"/>
    <property type="match status" value="1"/>
</dbReference>
<accession>F7PKP0</accession>
<dbReference type="InterPro" id="IPR011701">
    <property type="entry name" value="MFS"/>
</dbReference>
<reference evidence="10 12" key="1">
    <citation type="journal article" date="2011" name="J. Bacteriol.">
        <title>Genome sequence of Halorhabdus tiamatea, the first archaeon isolated from a deep-sea anoxic brine lake.</title>
        <authorList>
            <person name="Antunes A."/>
            <person name="Alam I."/>
            <person name="Bajic V.B."/>
            <person name="Stingl U."/>
        </authorList>
    </citation>
    <scope>NUCLEOTIDE SEQUENCE [LARGE SCALE GENOMIC DNA]</scope>
    <source>
        <strain evidence="10 12">SARL4B</strain>
    </source>
</reference>
<protein>
    <submittedName>
        <fullName evidence="10">Major facilitator superfamily MFS 1 protein</fullName>
    </submittedName>
    <submittedName>
        <fullName evidence="9">Major facilitator superfamily MFS_1 protein</fullName>
    </submittedName>
</protein>
<evidence type="ECO:0000313" key="11">
    <source>
        <dbReference type="EMBL" id="ERJ06196.1"/>
    </source>
</evidence>
<evidence type="ECO:0000256" key="6">
    <source>
        <dbReference type="ARBA" id="ARBA00023136"/>
    </source>
</evidence>
<feature type="transmembrane region" description="Helical" evidence="7">
    <location>
        <begin position="12"/>
        <end position="32"/>
    </location>
</feature>
<dbReference type="InterPro" id="IPR020846">
    <property type="entry name" value="MFS_dom"/>
</dbReference>
<dbReference type="GO" id="GO:0016020">
    <property type="term" value="C:membrane"/>
    <property type="evidence" value="ECO:0007669"/>
    <property type="project" value="TreeGrafter"/>
</dbReference>
<keyword evidence="3" id="KW-0813">Transport</keyword>
<comment type="similarity">
    <text evidence="2">Belongs to the major facilitator superfamily.</text>
</comment>
<evidence type="ECO:0000256" key="7">
    <source>
        <dbReference type="SAM" id="Phobius"/>
    </source>
</evidence>
<dbReference type="STRING" id="1033806.HTIA_1907"/>
<comment type="subcellular location">
    <subcellularLocation>
        <location evidence="1">Endomembrane system</location>
        <topology evidence="1">Multi-pass membrane protein</topology>
    </subcellularLocation>
</comment>
<evidence type="ECO:0000313" key="9">
    <source>
        <dbReference type="EMBL" id="CCQ34026.1"/>
    </source>
</evidence>
<feature type="domain" description="Major facilitator superfamily (MFS) profile" evidence="8">
    <location>
        <begin position="7"/>
        <end position="385"/>
    </location>
</feature>
<feature type="transmembrane region" description="Helical" evidence="7">
    <location>
        <begin position="296"/>
        <end position="319"/>
    </location>
</feature>
<dbReference type="PANTHER" id="PTHR23514:SF3">
    <property type="entry name" value="BYPASS OF STOP CODON PROTEIN 6"/>
    <property type="match status" value="1"/>
</dbReference>
<evidence type="ECO:0000256" key="4">
    <source>
        <dbReference type="ARBA" id="ARBA00022692"/>
    </source>
</evidence>
<dbReference type="EMBL" id="AFNT02000071">
    <property type="protein sequence ID" value="ERJ04554.1"/>
    <property type="molecule type" value="Genomic_DNA"/>
</dbReference>
<dbReference type="GeneID" id="23799535"/>